<gene>
    <name evidence="1" type="ORF">T12_15739</name>
</gene>
<proteinExistence type="predicted"/>
<keyword evidence="2" id="KW-1185">Reference proteome</keyword>
<accession>A0A0V0YW65</accession>
<comment type="caution">
    <text evidence="1">The sequence shown here is derived from an EMBL/GenBank/DDBJ whole genome shotgun (WGS) entry which is preliminary data.</text>
</comment>
<organism evidence="1 2">
    <name type="scientific">Trichinella patagoniensis</name>
    <dbReference type="NCBI Taxonomy" id="990121"/>
    <lineage>
        <taxon>Eukaryota</taxon>
        <taxon>Metazoa</taxon>
        <taxon>Ecdysozoa</taxon>
        <taxon>Nematoda</taxon>
        <taxon>Enoplea</taxon>
        <taxon>Dorylaimia</taxon>
        <taxon>Trichinellida</taxon>
        <taxon>Trichinellidae</taxon>
        <taxon>Trichinella</taxon>
    </lineage>
</organism>
<dbReference type="EMBL" id="JYDQ01002016">
    <property type="protein sequence ID" value="KRY04348.1"/>
    <property type="molecule type" value="Genomic_DNA"/>
</dbReference>
<dbReference type="AlphaFoldDB" id="A0A0V0YW65"/>
<dbReference type="Proteomes" id="UP000054783">
    <property type="component" value="Unassembled WGS sequence"/>
</dbReference>
<feature type="non-terminal residue" evidence="1">
    <location>
        <position position="114"/>
    </location>
</feature>
<evidence type="ECO:0000313" key="2">
    <source>
        <dbReference type="Proteomes" id="UP000054783"/>
    </source>
</evidence>
<evidence type="ECO:0000313" key="1">
    <source>
        <dbReference type="EMBL" id="KRY04348.1"/>
    </source>
</evidence>
<sequence length="114" mass="12747">LLVRETKSTASFGPVSRRISTTSFRMKKLCDAVPSKLLELRSVWRSGVLCGTVEMQEITVSSSVSCHRTSPNGAAVRYLVIHAENKRRRASFQIPCLHLESAAFEQRKVALNTR</sequence>
<feature type="non-terminal residue" evidence="1">
    <location>
        <position position="1"/>
    </location>
</feature>
<name>A0A0V0YW65_9BILA</name>
<reference evidence="1 2" key="1">
    <citation type="submission" date="2015-01" db="EMBL/GenBank/DDBJ databases">
        <title>Evolution of Trichinella species and genotypes.</title>
        <authorList>
            <person name="Korhonen P.K."/>
            <person name="Edoardo P."/>
            <person name="Giuseppe L.R."/>
            <person name="Gasser R.B."/>
        </authorList>
    </citation>
    <scope>NUCLEOTIDE SEQUENCE [LARGE SCALE GENOMIC DNA]</scope>
    <source>
        <strain evidence="1">ISS2496</strain>
    </source>
</reference>
<protein>
    <submittedName>
        <fullName evidence="1">Uncharacterized protein</fullName>
    </submittedName>
</protein>